<evidence type="ECO:0000256" key="2">
    <source>
        <dbReference type="ARBA" id="ARBA00022617"/>
    </source>
</evidence>
<dbReference type="InterPro" id="IPR017938">
    <property type="entry name" value="Riboflavin_synthase-like_b-brl"/>
</dbReference>
<dbReference type="SUPFAM" id="SSF55856">
    <property type="entry name" value="Cytochrome b5-like heme/steroid binding domain"/>
    <property type="match status" value="1"/>
</dbReference>
<dbReference type="PANTHER" id="PTHR19384:SF128">
    <property type="entry name" value="NADPH OXIDOREDUCTASE A"/>
    <property type="match status" value="1"/>
</dbReference>
<evidence type="ECO:0000313" key="12">
    <source>
        <dbReference type="Proteomes" id="UP001153069"/>
    </source>
</evidence>
<feature type="domain" description="EF-hand" evidence="8">
    <location>
        <begin position="1371"/>
        <end position="1406"/>
    </location>
</feature>
<dbReference type="Gene3D" id="3.40.50.80">
    <property type="entry name" value="Nucleotide-binding domain of ferredoxin-NADP reductase (FNR) module"/>
    <property type="match status" value="1"/>
</dbReference>
<dbReference type="InterPro" id="IPR036400">
    <property type="entry name" value="Cyt_B5-like_heme/steroid_sf"/>
</dbReference>
<dbReference type="GO" id="GO:0020037">
    <property type="term" value="F:heme binding"/>
    <property type="evidence" value="ECO:0007669"/>
    <property type="project" value="InterPro"/>
</dbReference>
<feature type="compositionally biased region" description="Low complexity" evidence="7">
    <location>
        <begin position="25"/>
        <end position="38"/>
    </location>
</feature>
<evidence type="ECO:0000256" key="5">
    <source>
        <dbReference type="ARBA" id="ARBA00022723"/>
    </source>
</evidence>
<dbReference type="SMART" id="SM01117">
    <property type="entry name" value="Cyt-b5"/>
    <property type="match status" value="1"/>
</dbReference>
<dbReference type="Gene3D" id="3.10.120.10">
    <property type="entry name" value="Cytochrome b5-like heme/steroid binding domain"/>
    <property type="match status" value="1"/>
</dbReference>
<keyword evidence="4" id="KW-0288">FMN</keyword>
<organism evidence="11 12">
    <name type="scientific">Seminavis robusta</name>
    <dbReference type="NCBI Taxonomy" id="568900"/>
    <lineage>
        <taxon>Eukaryota</taxon>
        <taxon>Sar</taxon>
        <taxon>Stramenopiles</taxon>
        <taxon>Ochrophyta</taxon>
        <taxon>Bacillariophyta</taxon>
        <taxon>Bacillariophyceae</taxon>
        <taxon>Bacillariophycidae</taxon>
        <taxon>Naviculales</taxon>
        <taxon>Naviculaceae</taxon>
        <taxon>Seminavis</taxon>
    </lineage>
</organism>
<evidence type="ECO:0000256" key="6">
    <source>
        <dbReference type="ARBA" id="ARBA00023004"/>
    </source>
</evidence>
<dbReference type="GO" id="GO:0050660">
    <property type="term" value="F:flavin adenine dinucleotide binding"/>
    <property type="evidence" value="ECO:0007669"/>
    <property type="project" value="TreeGrafter"/>
</dbReference>
<dbReference type="InterPro" id="IPR017927">
    <property type="entry name" value="FAD-bd_FR_type"/>
</dbReference>
<keyword evidence="12" id="KW-1185">Reference proteome</keyword>
<dbReference type="SUPFAM" id="SSF52343">
    <property type="entry name" value="Ferredoxin reductase-like, C-terminal NADP-linked domain"/>
    <property type="match status" value="1"/>
</dbReference>
<feature type="compositionally biased region" description="Basic residues" evidence="7">
    <location>
        <begin position="1"/>
        <end position="11"/>
    </location>
</feature>
<feature type="compositionally biased region" description="Low complexity" evidence="7">
    <location>
        <begin position="63"/>
        <end position="73"/>
    </location>
</feature>
<reference evidence="11" key="1">
    <citation type="submission" date="2020-06" db="EMBL/GenBank/DDBJ databases">
        <authorList>
            <consortium name="Plant Systems Biology data submission"/>
        </authorList>
    </citation>
    <scope>NUCLEOTIDE SEQUENCE</scope>
    <source>
        <strain evidence="11">D6</strain>
    </source>
</reference>
<evidence type="ECO:0000259" key="9">
    <source>
        <dbReference type="PROSITE" id="PS50255"/>
    </source>
</evidence>
<dbReference type="PROSITE" id="PS50222">
    <property type="entry name" value="EF_HAND_2"/>
    <property type="match status" value="1"/>
</dbReference>
<dbReference type="EMBL" id="CAICTM010000197">
    <property type="protein sequence ID" value="CAB9504465.1"/>
    <property type="molecule type" value="Genomic_DNA"/>
</dbReference>
<dbReference type="SUPFAM" id="SSF47473">
    <property type="entry name" value="EF-hand"/>
    <property type="match status" value="1"/>
</dbReference>
<feature type="domain" description="FAD-binding FR-type" evidence="10">
    <location>
        <begin position="679"/>
        <end position="864"/>
    </location>
</feature>
<dbReference type="SUPFAM" id="SSF140959">
    <property type="entry name" value="Indolic compounds 2,3-dioxygenase-like"/>
    <property type="match status" value="1"/>
</dbReference>
<dbReference type="InterPro" id="IPR011992">
    <property type="entry name" value="EF-hand-dom_pair"/>
</dbReference>
<dbReference type="PANTHER" id="PTHR19384">
    <property type="entry name" value="NITRIC OXIDE SYNTHASE-RELATED"/>
    <property type="match status" value="1"/>
</dbReference>
<dbReference type="GO" id="GO:0016491">
    <property type="term" value="F:oxidoreductase activity"/>
    <property type="evidence" value="ECO:0007669"/>
    <property type="project" value="InterPro"/>
</dbReference>
<keyword evidence="6" id="KW-0408">Iron</keyword>
<proteinExistence type="predicted"/>
<dbReference type="Proteomes" id="UP001153069">
    <property type="component" value="Unassembled WGS sequence"/>
</dbReference>
<evidence type="ECO:0000313" key="11">
    <source>
        <dbReference type="EMBL" id="CAB9504465.1"/>
    </source>
</evidence>
<feature type="region of interest" description="Disordered" evidence="7">
    <location>
        <begin position="645"/>
        <end position="679"/>
    </location>
</feature>
<comment type="cofactor">
    <cofactor evidence="1">
        <name>FMN</name>
        <dbReference type="ChEBI" id="CHEBI:58210"/>
    </cofactor>
</comment>
<dbReference type="Pfam" id="PF00173">
    <property type="entry name" value="Cyt-b5"/>
    <property type="match status" value="1"/>
</dbReference>
<evidence type="ECO:0000256" key="3">
    <source>
        <dbReference type="ARBA" id="ARBA00022630"/>
    </source>
</evidence>
<accession>A0A9N8DLW5</accession>
<dbReference type="InterPro" id="IPR002048">
    <property type="entry name" value="EF_hand_dom"/>
</dbReference>
<feature type="compositionally biased region" description="Polar residues" evidence="7">
    <location>
        <begin position="39"/>
        <end position="49"/>
    </location>
</feature>
<keyword evidence="2" id="KW-0349">Heme</keyword>
<dbReference type="InterPro" id="IPR001199">
    <property type="entry name" value="Cyt_B5-like_heme/steroid-bd"/>
</dbReference>
<comment type="caution">
    <text evidence="11">The sequence shown here is derived from an EMBL/GenBank/DDBJ whole genome shotgun (WGS) entry which is preliminary data.</text>
</comment>
<evidence type="ECO:0000259" key="10">
    <source>
        <dbReference type="PROSITE" id="PS51384"/>
    </source>
</evidence>
<keyword evidence="5" id="KW-0479">Metal-binding</keyword>
<name>A0A9N8DLW5_9STRA</name>
<dbReference type="GO" id="GO:0005829">
    <property type="term" value="C:cytosol"/>
    <property type="evidence" value="ECO:0007669"/>
    <property type="project" value="TreeGrafter"/>
</dbReference>
<feature type="region of interest" description="Disordered" evidence="7">
    <location>
        <begin position="162"/>
        <end position="188"/>
    </location>
</feature>
<dbReference type="GO" id="GO:0010181">
    <property type="term" value="F:FMN binding"/>
    <property type="evidence" value="ECO:0007669"/>
    <property type="project" value="TreeGrafter"/>
</dbReference>
<dbReference type="PROSITE" id="PS50255">
    <property type="entry name" value="CYTOCHROME_B5_2"/>
    <property type="match status" value="1"/>
</dbReference>
<feature type="compositionally biased region" description="Basic and acidic residues" evidence="7">
    <location>
        <begin position="658"/>
        <end position="676"/>
    </location>
</feature>
<feature type="domain" description="Cytochrome b5 heme-binding" evidence="9">
    <location>
        <begin position="1023"/>
        <end position="1101"/>
    </location>
</feature>
<dbReference type="PROSITE" id="PS51384">
    <property type="entry name" value="FAD_FR"/>
    <property type="match status" value="1"/>
</dbReference>
<keyword evidence="3" id="KW-0285">Flavoprotein</keyword>
<sequence length="1469" mass="165282">MFTFGRRGKKTKAADVPKNKNLVQASAAKYSASSKGGKPNNTRRQSAVVSTPLKDAHQPQMISATPSSSTSPSVEQNKAGGYPKSHQEQMDNSLLGFYVSTSDTSSTSEEKQSVIVVAELNKRESPAGCPINHRRLGSGIMNSGDEGGVLCLRSSSGSLQSLRSSAGANNGAGCPVTGSSTAPPQRGIRRRSSMSIHSMDLSFETALQQQHAVGASPGGAERKNSKGGCPFFVGAADKNAALMLKQSVNRGSGIIKLRNMLLSEDYDDFDTDALFCHESQPVLQVDYSYTTTNPEFPNKLKEEDLFGHASTEGYMSREHGFLVPDYEKALNTLLASRGRIWYTMGTRMEGLKGNNGLLKALEEMEIVEGDPIACPDECLQIACAILAHLANGYRAACWRNNVVYTPCPSVQIPWAMISERLGRKDVYVAPEDLMYQQRPIRGNIYEFENMKMITPIFGTSAEELMSKLFCDSNRHLRNMMESILALCRGDWQAKHISAMIAEIKDLTRMLGKAIPDGSAGDRSIDPVEFATAFANATAPLKEGVPALSGGGCPIFVIMDHIIGRQKWDSTMGADLLMQIDWMPKNWRRFIEFLRQQQLFTKVPDDLQYLWALLKDVYCGERGWLGKHKYRAYQFVELASALGRQSNKGSDNGGGTVRMLEESRRERDPTSSDDRSSYKTCPFKGTITSVQRVSEDRITRLVTISCARALTLQVGDHIGIVMRNSDDTIWAFASSHNLDLQQKLYMVNRTLNREWQERLDFDGLDHTVYNLLMCAKLSKYNAGPLPVEDLCENLHPEEPRLYSFATVHPTTHEQDGCVASFDILVTRTNAGGCSAFLHESVGTEISFGLSTAIKCHIPTDSSRPLVVIAAGSGLGTYLPMLANNKILNPKYAFMAYRTENTVPYLDSHLKDAVNYGKLQLYIELSREEKTVVTEHRKIKRRPTAKRYIDKLLLDEQELIRELAAPIDEGGMEASFFVCGNNEFFKTVRLALDSIDDGLVETLVRTNRLQLEVQARGGIDGKADTRPIRLTETCFHNKMSDYWTIIEGKVYDFTDYLQWHPGGRKILHYVAGTDCTDFWKRVSHDKDRMVYSQISAYEVGPFEATDEDGLMQYLELCTRAENCVNLYKEKQDLFKNLCDSYGKVQNVWEGIVGREFMELLLTLVEDSETRRRMFNRIYFAKHGAAREIANKMYSVAPIIKGHKHGKPFKVPGVTAALRPVKNEERSMLESRMIGTSNHFFTRCKMAVVDASKAIRETSVFKSKQPLYSRMFYRLIMAFEELYSSLAKPMPVPSIRCWDLVRAEVVDRQTFNLRFNDTHNVIPDFYEELVVEGMPPEDNRDTFFEEIFNVLELETANEFRVETGLSANIIGDWFSKKEIRKLFERLDWDKDGFVSRVEVMCAQAENEIEMEIIGNLKEDMDHDERLETFNFKDFLMATPELAEMKNIQRVSSLLFKGLKRTSSRGSARTSAS</sequence>
<dbReference type="GO" id="GO:0005509">
    <property type="term" value="F:calcium ion binding"/>
    <property type="evidence" value="ECO:0007669"/>
    <property type="project" value="InterPro"/>
</dbReference>
<evidence type="ECO:0000256" key="4">
    <source>
        <dbReference type="ARBA" id="ARBA00022643"/>
    </source>
</evidence>
<evidence type="ECO:0000256" key="1">
    <source>
        <dbReference type="ARBA" id="ARBA00001917"/>
    </source>
</evidence>
<dbReference type="InterPro" id="IPR037217">
    <property type="entry name" value="Trp/Indoleamine_2_3_dOase-like"/>
</dbReference>
<evidence type="ECO:0000259" key="8">
    <source>
        <dbReference type="PROSITE" id="PS50222"/>
    </source>
</evidence>
<dbReference type="InterPro" id="IPR039261">
    <property type="entry name" value="FNR_nucleotide-bd"/>
</dbReference>
<gene>
    <name evidence="11" type="ORF">SEMRO_198_G084020.1</name>
</gene>
<feature type="region of interest" description="Disordered" evidence="7">
    <location>
        <begin position="1"/>
        <end position="88"/>
    </location>
</feature>
<dbReference type="PROSITE" id="PS00191">
    <property type="entry name" value="CYTOCHROME_B5_1"/>
    <property type="match status" value="1"/>
</dbReference>
<dbReference type="InterPro" id="IPR018506">
    <property type="entry name" value="Cyt_B5_heme-BS"/>
</dbReference>
<dbReference type="OrthoDB" id="432299at2759"/>
<evidence type="ECO:0000256" key="7">
    <source>
        <dbReference type="SAM" id="MobiDB-lite"/>
    </source>
</evidence>
<dbReference type="SUPFAM" id="SSF63380">
    <property type="entry name" value="Riboflavin synthase domain-like"/>
    <property type="match status" value="1"/>
</dbReference>
<protein>
    <submittedName>
        <fullName evidence="11">B5 type B</fullName>
    </submittedName>
</protein>
<dbReference type="GO" id="GO:0019441">
    <property type="term" value="P:L-tryptophan catabolic process to kynurenine"/>
    <property type="evidence" value="ECO:0007669"/>
    <property type="project" value="InterPro"/>
</dbReference>